<proteinExistence type="predicted"/>
<name>A0AA38HAI6_9TREE</name>
<dbReference type="RefSeq" id="XP_052945398.1">
    <property type="nucleotide sequence ID" value="XM_053088626.1"/>
</dbReference>
<reference evidence="1" key="1">
    <citation type="journal article" date="2022" name="G3 (Bethesda)">
        <title>High quality genome of the basidiomycete yeast Dioszegia hungarica PDD-24b-2 isolated from cloud water.</title>
        <authorList>
            <person name="Jarrige D."/>
            <person name="Haridas S."/>
            <person name="Bleykasten-Grosshans C."/>
            <person name="Joly M."/>
            <person name="Nadalig T."/>
            <person name="Sancelme M."/>
            <person name="Vuilleumier S."/>
            <person name="Grigoriev I.V."/>
            <person name="Amato P."/>
            <person name="Bringel F."/>
        </authorList>
    </citation>
    <scope>NUCLEOTIDE SEQUENCE</scope>
    <source>
        <strain evidence="1">PDD-24b-2</strain>
    </source>
</reference>
<dbReference type="AlphaFoldDB" id="A0AA38HAI6"/>
<comment type="caution">
    <text evidence="1">The sequence shown here is derived from an EMBL/GenBank/DDBJ whole genome shotgun (WGS) entry which is preliminary data.</text>
</comment>
<dbReference type="GeneID" id="77727831"/>
<dbReference type="Proteomes" id="UP001164286">
    <property type="component" value="Unassembled WGS sequence"/>
</dbReference>
<organism evidence="1 2">
    <name type="scientific">Dioszegia hungarica</name>
    <dbReference type="NCBI Taxonomy" id="4972"/>
    <lineage>
        <taxon>Eukaryota</taxon>
        <taxon>Fungi</taxon>
        <taxon>Dikarya</taxon>
        <taxon>Basidiomycota</taxon>
        <taxon>Agaricomycotina</taxon>
        <taxon>Tremellomycetes</taxon>
        <taxon>Tremellales</taxon>
        <taxon>Bulleribasidiaceae</taxon>
        <taxon>Dioszegia</taxon>
    </lineage>
</organism>
<sequence length="339" mass="37477">MTPVKTPKGDFRKDMSVFTRATFSPTFKVETILEIDETANPLFSQSKYNLDGVRVKDKDSATETQQASHPWFHHWLKSGATYQQQLPAFAAARENLEAQWKKTQRTTAVNEAADPERFDAINAVYTAASEGLKKLKTSAATESEHVVAHLDGLPEGLEGPTDDEKKATEIFNILSKFYWDMDRTEPSVEQTQKADAARTTFKERPPQIKGVRVESLASLLEILFPEDEEFETSPSQISSSLPLARDMEVELVQPLPEAQEVNPAPSCQRLEQHQPLVPLPCTRQHAGGETCSSTKYCGIDPSDRRSLLQVSVAIGGVPAVGRKDGELPPGLSVIIVCKD</sequence>
<evidence type="ECO:0000313" key="2">
    <source>
        <dbReference type="Proteomes" id="UP001164286"/>
    </source>
</evidence>
<accession>A0AA38HAI6</accession>
<evidence type="ECO:0000313" key="1">
    <source>
        <dbReference type="EMBL" id="KAI9635621.1"/>
    </source>
</evidence>
<dbReference type="EMBL" id="JAKWFO010000005">
    <property type="protein sequence ID" value="KAI9635621.1"/>
    <property type="molecule type" value="Genomic_DNA"/>
</dbReference>
<keyword evidence="2" id="KW-1185">Reference proteome</keyword>
<protein>
    <submittedName>
        <fullName evidence="1">Uncharacterized protein</fullName>
    </submittedName>
</protein>
<gene>
    <name evidence="1" type="ORF">MKK02DRAFT_33001</name>
</gene>